<evidence type="ECO:0000256" key="4">
    <source>
        <dbReference type="ARBA" id="ARBA00023159"/>
    </source>
</evidence>
<dbReference type="STRING" id="590646.G3AXY3"/>
<evidence type="ECO:0000256" key="1">
    <source>
        <dbReference type="ARBA" id="ARBA00004123"/>
    </source>
</evidence>
<dbReference type="AlphaFoldDB" id="G3AXY3"/>
<keyword evidence="10" id="KW-1185">Reference proteome</keyword>
<dbReference type="OrthoDB" id="5310959at2759"/>
<evidence type="ECO:0000313" key="9">
    <source>
        <dbReference type="EMBL" id="EGV65723.1"/>
    </source>
</evidence>
<proteinExistence type="inferred from homology"/>
<evidence type="ECO:0000256" key="7">
    <source>
        <dbReference type="RuleBase" id="RU364059"/>
    </source>
</evidence>
<dbReference type="EMBL" id="GL996512">
    <property type="protein sequence ID" value="EGV65723.1"/>
    <property type="molecule type" value="Genomic_DNA"/>
</dbReference>
<name>G3AXY3_CANTC</name>
<dbReference type="InterPro" id="IPR019680">
    <property type="entry name" value="Mediator_Med1"/>
</dbReference>
<dbReference type="PANTHER" id="PTHR35041">
    <property type="entry name" value="MEDIATOR OF RNA POLYMERASE II TRANSCRIPTION SUBUNIT 1"/>
    <property type="match status" value="1"/>
</dbReference>
<organism evidence="10">
    <name type="scientific">Candida tenuis (strain ATCC 10573 / BCRC 21748 / CBS 615 / JCM 9827 / NBRC 10315 / NRRL Y-1498 / VKM Y-70)</name>
    <name type="common">Yeast</name>
    <name type="synonym">Yamadazyma tenuis</name>
    <dbReference type="NCBI Taxonomy" id="590646"/>
    <lineage>
        <taxon>Eukaryota</taxon>
        <taxon>Fungi</taxon>
        <taxon>Dikarya</taxon>
        <taxon>Ascomycota</taxon>
        <taxon>Saccharomycotina</taxon>
        <taxon>Pichiomycetes</taxon>
        <taxon>Debaryomycetaceae</taxon>
        <taxon>Yamadazyma</taxon>
    </lineage>
</organism>
<accession>G3AXY3</accession>
<sequence>MSIELIQKLSQQLNLDTFIDTDAYSHIIDQPYHDESGNSIKFQRLSIAGSLILIDIDFLDSVIYRVSFSSANQLYDNKLSDINSSGAESNTKSPPTVYKQDNINVIKLTFAFDSVESILDKKEYNNIEVILLKSLQAPKLMNFPRNLKYLAKLDRLSNTHIDAFTYVDNAASILKAIYSLETQASVDWLIEAGYSNSIGKPCINKPWSNDVGIFLEFWEDFRYINHEYQQEGSGLLLGQKYSLLFDLDQSTRKSPTDFIGEARDHIWEFNGEKYQLQFGDNTYLTTGRSSITASTKNDTSFTSNWAFNLVLSHPIYLPINIIEFIGIESFEESDFKDDTFFDKLNVEKDFYVHSKVNKGLKFSIKSDIHSKFVSVRSLSIKTLRDIPLFIRIFRNQIVLTNILKQLIWSNGCKIGGEVEEEDKDFEAKSKLKNSLSLANLDDQLLSLHVLNKSKFTETEETDLDEFMNEESPFESDAEEGLVVKISEMSYNTKNLDTFIEIFGKFNDLTVDIHLKISNGEIVSNHINSVMDDEAITQYNRFIKCLNITEDIVKSLNHVYPPT</sequence>
<dbReference type="GO" id="GO:0045944">
    <property type="term" value="P:positive regulation of transcription by RNA polymerase II"/>
    <property type="evidence" value="ECO:0007669"/>
    <property type="project" value="UniProtKB-ARBA"/>
</dbReference>
<dbReference type="GO" id="GO:0003712">
    <property type="term" value="F:transcription coregulator activity"/>
    <property type="evidence" value="ECO:0007669"/>
    <property type="project" value="InterPro"/>
</dbReference>
<evidence type="ECO:0000259" key="8">
    <source>
        <dbReference type="Pfam" id="PF10744"/>
    </source>
</evidence>
<dbReference type="eggNOG" id="ENOG502RYK5">
    <property type="taxonomic scope" value="Eukaryota"/>
</dbReference>
<dbReference type="Pfam" id="PF10744">
    <property type="entry name" value="Med1"/>
    <property type="match status" value="1"/>
</dbReference>
<comment type="similarity">
    <text evidence="2 7">Belongs to the Mediator complex subunit 1 family.</text>
</comment>
<keyword evidence="6 7" id="KW-0539">Nucleus</keyword>
<keyword evidence="3 7" id="KW-0805">Transcription regulation</keyword>
<evidence type="ECO:0000256" key="2">
    <source>
        <dbReference type="ARBA" id="ARBA00006210"/>
    </source>
</evidence>
<comment type="subcellular location">
    <subcellularLocation>
        <location evidence="1 7">Nucleus</location>
    </subcellularLocation>
</comment>
<evidence type="ECO:0000313" key="10">
    <source>
        <dbReference type="Proteomes" id="UP000000707"/>
    </source>
</evidence>
<evidence type="ECO:0000256" key="6">
    <source>
        <dbReference type="ARBA" id="ARBA00023242"/>
    </source>
</evidence>
<dbReference type="HOGENOM" id="CLU_479935_0_0_1"/>
<dbReference type="Proteomes" id="UP000000707">
    <property type="component" value="Unassembled WGS sequence"/>
</dbReference>
<dbReference type="GO" id="GO:0016592">
    <property type="term" value="C:mediator complex"/>
    <property type="evidence" value="ECO:0007669"/>
    <property type="project" value="InterPro"/>
</dbReference>
<keyword evidence="5 7" id="KW-0804">Transcription</keyword>
<evidence type="ECO:0000256" key="5">
    <source>
        <dbReference type="ARBA" id="ARBA00023163"/>
    </source>
</evidence>
<comment type="function">
    <text evidence="7">Component of the Mediator complex, a coactivator involved in the regulated transcription of nearly all RNA polymerase II-dependent genes. Mediator functions as a bridge to convey information from gene-specific regulatory proteins to the basal RNA polymerase II transcription machinery. Mediator is recruited to promoters by direct interactions with regulatory proteins and serves as a scaffold for the assembly of a functional preinitiation complex with RNA polymerase II and the general transcription factors.</text>
</comment>
<gene>
    <name evidence="9" type="ORF">CANTEDRAFT_133133</name>
</gene>
<protein>
    <recommendedName>
        <fullName evidence="7">Mediator of RNA polymerase II transcription subunit 1</fullName>
    </recommendedName>
    <alternativeName>
        <fullName evidence="7">Mediator complex subunit 1</fullName>
    </alternativeName>
</protein>
<evidence type="ECO:0000256" key="3">
    <source>
        <dbReference type="ARBA" id="ARBA00023015"/>
    </source>
</evidence>
<keyword evidence="4 7" id="KW-0010">Activator</keyword>
<dbReference type="PANTHER" id="PTHR35041:SF4">
    <property type="entry name" value="MEDIATOR OF RNA POLYMERASE II TRANSCRIPTION SUBUNIT 1"/>
    <property type="match status" value="1"/>
</dbReference>
<reference evidence="9 10" key="1">
    <citation type="journal article" date="2011" name="Proc. Natl. Acad. Sci. U.S.A.">
        <title>Comparative genomics of xylose-fermenting fungi for enhanced biofuel production.</title>
        <authorList>
            <person name="Wohlbach D.J."/>
            <person name="Kuo A."/>
            <person name="Sato T.K."/>
            <person name="Potts K.M."/>
            <person name="Salamov A.A."/>
            <person name="LaButti K.M."/>
            <person name="Sun H."/>
            <person name="Clum A."/>
            <person name="Pangilinan J.L."/>
            <person name="Lindquist E.A."/>
            <person name="Lucas S."/>
            <person name="Lapidus A."/>
            <person name="Jin M."/>
            <person name="Gunawan C."/>
            <person name="Balan V."/>
            <person name="Dale B.E."/>
            <person name="Jeffries T.W."/>
            <person name="Zinkel R."/>
            <person name="Barry K.W."/>
            <person name="Grigoriev I.V."/>
            <person name="Gasch A.P."/>
        </authorList>
    </citation>
    <scope>NUCLEOTIDE SEQUENCE [LARGE SCALE GENOMIC DNA]</scope>
    <source>
        <strain evidence="10">ATCC 10573 / BCRC 21748 / CBS 615 / JCM 9827 / NBRC 10315 / NRRL Y-1498 / VKM Y-70</strain>
    </source>
</reference>
<feature type="domain" description="Mediator complex subunit Med1" evidence="8">
    <location>
        <begin position="2"/>
        <end position="407"/>
    </location>
</feature>